<proteinExistence type="inferred from homology"/>
<keyword evidence="5" id="KW-0378">Hydrolase</keyword>
<evidence type="ECO:0000256" key="10">
    <source>
        <dbReference type="ARBA" id="ARBA00039765"/>
    </source>
</evidence>
<evidence type="ECO:0000256" key="9">
    <source>
        <dbReference type="ARBA" id="ARBA00038605"/>
    </source>
</evidence>
<dbReference type="CDD" id="cd07067">
    <property type="entry name" value="HP_PGM_like"/>
    <property type="match status" value="1"/>
</dbReference>
<evidence type="ECO:0000256" key="2">
    <source>
        <dbReference type="ARBA" id="ARBA00006717"/>
    </source>
</evidence>
<dbReference type="OrthoDB" id="2118094at2759"/>
<reference evidence="16 17" key="1">
    <citation type="submission" date="2020-04" db="EMBL/GenBank/DDBJ databases">
        <authorList>
            <person name="Alioto T."/>
            <person name="Alioto T."/>
            <person name="Gomez Garrido J."/>
        </authorList>
    </citation>
    <scope>NUCLEOTIDE SEQUENCE [LARGE SCALE GENOMIC DNA]</scope>
</reference>
<accession>A0A8S1DVH8</accession>
<dbReference type="SUPFAM" id="SSF53254">
    <property type="entry name" value="Phosphoglycerate mutase-like"/>
    <property type="match status" value="1"/>
</dbReference>
<dbReference type="EMBL" id="CADEPI010000386">
    <property type="protein sequence ID" value="CAB3385019.1"/>
    <property type="molecule type" value="Genomic_DNA"/>
</dbReference>
<evidence type="ECO:0000256" key="7">
    <source>
        <dbReference type="ARBA" id="ARBA00023136"/>
    </source>
</evidence>
<evidence type="ECO:0000256" key="4">
    <source>
        <dbReference type="ARBA" id="ARBA00022787"/>
    </source>
</evidence>
<dbReference type="PANTHER" id="PTHR20935">
    <property type="entry name" value="PHOSPHOGLYCERATE MUTASE-RELATED"/>
    <property type="match status" value="1"/>
</dbReference>
<dbReference type="Proteomes" id="UP000494165">
    <property type="component" value="Unassembled WGS sequence"/>
</dbReference>
<dbReference type="SMART" id="SM00855">
    <property type="entry name" value="PGAM"/>
    <property type="match status" value="1"/>
</dbReference>
<dbReference type="GO" id="GO:0004722">
    <property type="term" value="F:protein serine/threonine phosphatase activity"/>
    <property type="evidence" value="ECO:0007669"/>
    <property type="project" value="UniProtKB-EC"/>
</dbReference>
<evidence type="ECO:0000256" key="13">
    <source>
        <dbReference type="ARBA" id="ARBA00047761"/>
    </source>
</evidence>
<dbReference type="GO" id="GO:0090141">
    <property type="term" value="P:positive regulation of mitochondrial fission"/>
    <property type="evidence" value="ECO:0007669"/>
    <property type="project" value="TreeGrafter"/>
</dbReference>
<dbReference type="InterPro" id="IPR051021">
    <property type="entry name" value="Mito_Ser/Thr_phosphatase"/>
</dbReference>
<comment type="similarity">
    <text evidence="2">Belongs to the phosphoglycerate mutase family. BPG-dependent PGAM subfamily.</text>
</comment>
<evidence type="ECO:0000256" key="8">
    <source>
        <dbReference type="ARBA" id="ARBA00037234"/>
    </source>
</evidence>
<dbReference type="InterPro" id="IPR013078">
    <property type="entry name" value="His_Pase_superF_clade-1"/>
</dbReference>
<keyword evidence="7" id="KW-0472">Membrane</keyword>
<comment type="catalytic activity">
    <reaction evidence="13">
        <text>O-phospho-L-seryl-[protein] + H2O = L-seryl-[protein] + phosphate</text>
        <dbReference type="Rhea" id="RHEA:20629"/>
        <dbReference type="Rhea" id="RHEA-COMP:9863"/>
        <dbReference type="Rhea" id="RHEA-COMP:11604"/>
        <dbReference type="ChEBI" id="CHEBI:15377"/>
        <dbReference type="ChEBI" id="CHEBI:29999"/>
        <dbReference type="ChEBI" id="CHEBI:43474"/>
        <dbReference type="ChEBI" id="CHEBI:83421"/>
        <dbReference type="EC" id="3.1.3.16"/>
    </reaction>
</comment>
<evidence type="ECO:0000313" key="16">
    <source>
        <dbReference type="EMBL" id="CAB3385019.1"/>
    </source>
</evidence>
<comment type="catalytic activity">
    <reaction evidence="14">
        <text>O-phospho-L-threonyl-[protein] + H2O = L-threonyl-[protein] + phosphate</text>
        <dbReference type="Rhea" id="RHEA:47004"/>
        <dbReference type="Rhea" id="RHEA-COMP:11060"/>
        <dbReference type="Rhea" id="RHEA-COMP:11605"/>
        <dbReference type="ChEBI" id="CHEBI:15377"/>
        <dbReference type="ChEBI" id="CHEBI:30013"/>
        <dbReference type="ChEBI" id="CHEBI:43474"/>
        <dbReference type="ChEBI" id="CHEBI:61977"/>
        <dbReference type="EC" id="3.1.3.16"/>
    </reaction>
</comment>
<evidence type="ECO:0000256" key="5">
    <source>
        <dbReference type="ARBA" id="ARBA00022801"/>
    </source>
</evidence>
<comment type="function">
    <text evidence="8">Displays phosphatase activity for serine/threonine residues, and dephosphorylates and activates Pk92B kinase. Has apparently no phosphoglycerate mutase activity.</text>
</comment>
<dbReference type="PANTHER" id="PTHR20935:SF0">
    <property type="entry name" value="SERINE_THREONINE-PROTEIN PHOSPHATASE PGAM5, MITOCHONDRIAL"/>
    <property type="match status" value="1"/>
</dbReference>
<evidence type="ECO:0000313" key="17">
    <source>
        <dbReference type="Proteomes" id="UP000494165"/>
    </source>
</evidence>
<comment type="caution">
    <text evidence="16">The sequence shown here is derived from an EMBL/GenBank/DDBJ whole genome shotgun (WGS) entry which is preliminary data.</text>
</comment>
<dbReference type="GO" id="GO:0005741">
    <property type="term" value="C:mitochondrial outer membrane"/>
    <property type="evidence" value="ECO:0007669"/>
    <property type="project" value="UniProtKB-SubCell"/>
</dbReference>
<dbReference type="EMBL" id="CADEPI010000267">
    <property type="protein sequence ID" value="CAB3382342.1"/>
    <property type="molecule type" value="Genomic_DNA"/>
</dbReference>
<dbReference type="InterPro" id="IPR029033">
    <property type="entry name" value="His_PPase_superfam"/>
</dbReference>
<evidence type="ECO:0000256" key="14">
    <source>
        <dbReference type="ARBA" id="ARBA00048336"/>
    </source>
</evidence>
<dbReference type="AlphaFoldDB" id="A0A8S1DVH8"/>
<evidence type="ECO:0000313" key="15">
    <source>
        <dbReference type="EMBL" id="CAB3382342.1"/>
    </source>
</evidence>
<organism evidence="16 17">
    <name type="scientific">Cloeon dipterum</name>
    <dbReference type="NCBI Taxonomy" id="197152"/>
    <lineage>
        <taxon>Eukaryota</taxon>
        <taxon>Metazoa</taxon>
        <taxon>Ecdysozoa</taxon>
        <taxon>Arthropoda</taxon>
        <taxon>Hexapoda</taxon>
        <taxon>Insecta</taxon>
        <taxon>Pterygota</taxon>
        <taxon>Palaeoptera</taxon>
        <taxon>Ephemeroptera</taxon>
        <taxon>Pisciforma</taxon>
        <taxon>Baetidae</taxon>
        <taxon>Cloeon</taxon>
    </lineage>
</organism>
<name>A0A8S1DVH8_9INSE</name>
<dbReference type="EC" id="3.1.3.16" evidence="3"/>
<dbReference type="FunFam" id="3.40.50.1240:FF:000009">
    <property type="entry name" value="serine/threonine-protein phosphatase PGAM5, mitochondrial isoform X1"/>
    <property type="match status" value="1"/>
</dbReference>
<dbReference type="Gene3D" id="3.40.50.1240">
    <property type="entry name" value="Phosphoglycerate mutase-like"/>
    <property type="match status" value="1"/>
</dbReference>
<keyword evidence="6" id="KW-0496">Mitochondrion</keyword>
<evidence type="ECO:0000256" key="3">
    <source>
        <dbReference type="ARBA" id="ARBA00013081"/>
    </source>
</evidence>
<evidence type="ECO:0000256" key="11">
    <source>
        <dbReference type="ARBA" id="ARBA00040722"/>
    </source>
</evidence>
<protein>
    <recommendedName>
        <fullName evidence="10">Serine/threonine-protein phosphatase PGAM5, mitochondrial</fullName>
        <ecNumber evidence="3">3.1.3.16</ecNumber>
    </recommendedName>
    <alternativeName>
        <fullName evidence="12">Phosphoglycerate mutase family member 5 homolog</fullName>
    </alternativeName>
    <alternativeName>
        <fullName evidence="11">Serine/threonine-protein phosphatase Pgam5, mitochondrial</fullName>
    </alternativeName>
</protein>
<keyword evidence="17" id="KW-1185">Reference proteome</keyword>
<evidence type="ECO:0000256" key="1">
    <source>
        <dbReference type="ARBA" id="ARBA00004294"/>
    </source>
</evidence>
<comment type="subunit">
    <text evidence="9">Interacts with Pk92B/ASK1.</text>
</comment>
<evidence type="ECO:0000256" key="6">
    <source>
        <dbReference type="ARBA" id="ARBA00023128"/>
    </source>
</evidence>
<keyword evidence="4" id="KW-1000">Mitochondrion outer membrane</keyword>
<sequence>MLAYLQDLFVVVFCRTIRIQFCGLGAAGGALLLYSAFKEKKRVAASWTVPHVPVEEYHPKWDSNWDRRDPNSIVKPIKGNDGKFEIPEENASSGKATAVRHIILIRHGQYNLSGKTDKERTLTDFGQQQATLTGKRLAELALPYSSLIRSTMTRAIETAALIGKHLDKDIPSESCPLLHEGAPIPPEPPVGHWRPEQHQFFEDGARIEAAFRKHFHRADPAQVRDSYDVLVCHANVIRYFVCRALQFPPEAWLRFSLQHGSITWLSVQPSGRVTLRALGDTGHMPPHLLTSS</sequence>
<evidence type="ECO:0000256" key="12">
    <source>
        <dbReference type="ARBA" id="ARBA00042520"/>
    </source>
</evidence>
<gene>
    <name evidence="15" type="ORF">CLODIP_2_CD10371</name>
    <name evidence="16" type="ORF">CLODIP_2_CD15232</name>
</gene>
<comment type="subcellular location">
    <subcellularLocation>
        <location evidence="1">Mitochondrion outer membrane</location>
    </subcellularLocation>
</comment>
<dbReference type="Pfam" id="PF00300">
    <property type="entry name" value="His_Phos_1"/>
    <property type="match status" value="2"/>
</dbReference>